<evidence type="ECO:0000259" key="2">
    <source>
        <dbReference type="Pfam" id="PF13439"/>
    </source>
</evidence>
<dbReference type="AlphaFoldDB" id="A0A0F9NKG9"/>
<dbReference type="GO" id="GO:0016757">
    <property type="term" value="F:glycosyltransferase activity"/>
    <property type="evidence" value="ECO:0007669"/>
    <property type="project" value="InterPro"/>
</dbReference>
<evidence type="ECO:0000313" key="3">
    <source>
        <dbReference type="EMBL" id="KKN20045.1"/>
    </source>
</evidence>
<feature type="domain" description="Glycosyl transferase family 1" evidence="1">
    <location>
        <begin position="241"/>
        <end position="405"/>
    </location>
</feature>
<accession>A0A0F9NKG9</accession>
<dbReference type="PANTHER" id="PTHR12526">
    <property type="entry name" value="GLYCOSYLTRANSFERASE"/>
    <property type="match status" value="1"/>
</dbReference>
<organism evidence="3">
    <name type="scientific">marine sediment metagenome</name>
    <dbReference type="NCBI Taxonomy" id="412755"/>
    <lineage>
        <taxon>unclassified sequences</taxon>
        <taxon>metagenomes</taxon>
        <taxon>ecological metagenomes</taxon>
    </lineage>
</organism>
<dbReference type="Pfam" id="PF00534">
    <property type="entry name" value="Glycos_transf_1"/>
    <property type="match status" value="1"/>
</dbReference>
<reference evidence="3" key="1">
    <citation type="journal article" date="2015" name="Nature">
        <title>Complex archaea that bridge the gap between prokaryotes and eukaryotes.</title>
        <authorList>
            <person name="Spang A."/>
            <person name="Saw J.H."/>
            <person name="Jorgensen S.L."/>
            <person name="Zaremba-Niedzwiedzka K."/>
            <person name="Martijn J."/>
            <person name="Lind A.E."/>
            <person name="van Eijk R."/>
            <person name="Schleper C."/>
            <person name="Guy L."/>
            <person name="Ettema T.J."/>
        </authorList>
    </citation>
    <scope>NUCLEOTIDE SEQUENCE</scope>
</reference>
<name>A0A0F9NKG9_9ZZZZ</name>
<feature type="domain" description="Glycosyltransferase subfamily 4-like N-terminal" evidence="2">
    <location>
        <begin position="131"/>
        <end position="219"/>
    </location>
</feature>
<comment type="caution">
    <text evidence="3">The sequence shown here is derived from an EMBL/GenBank/DDBJ whole genome shotgun (WGS) entry which is preliminary data.</text>
</comment>
<sequence length="433" mass="50447">MNDILFLPTRYFPSISGAEFYFQRIAEILTFRFNYNVDIFTSDAIDFKALRDPRGKVVKKNNKRYGVVNNLKINRFSVNYNTSEADALKNLKMIPSFKSLNLSDDCVKSFIKNGPYLGDLIDYFINDPDLNYKLIHTTFFPYFNLILSLMVGMQNNIPKICTPFFHFSNPRYMDLKLIDVLKKFDLLIACTNIEKQILINEFKITKGKIIVIPMGVDYKRFKRVHISTYNNYFFKKNYFDKKEISYKLVLFCGHKNFEKGAISILKAIPFILQKIKEVYFVFIGPSTRAFNHEFSKIHRYKDVRIINLTPDNLSGYYDKKKLTAFKEADVYLMPSRTDAFGISFLEAWAAGNPVIGARIGATPEVIEENVDGLLVEFNDPKDIAQKVILLLKNKKLRRKLGLNGQSKVSQRYTWDIIARQTHFTYQSLINNYK</sequence>
<evidence type="ECO:0000259" key="1">
    <source>
        <dbReference type="Pfam" id="PF00534"/>
    </source>
</evidence>
<dbReference type="Pfam" id="PF13439">
    <property type="entry name" value="Glyco_transf_4"/>
    <property type="match status" value="1"/>
</dbReference>
<dbReference type="SUPFAM" id="SSF53756">
    <property type="entry name" value="UDP-Glycosyltransferase/glycogen phosphorylase"/>
    <property type="match status" value="1"/>
</dbReference>
<dbReference type="InterPro" id="IPR028098">
    <property type="entry name" value="Glyco_trans_4-like_N"/>
</dbReference>
<evidence type="ECO:0008006" key="4">
    <source>
        <dbReference type="Google" id="ProtNLM"/>
    </source>
</evidence>
<gene>
    <name evidence="3" type="ORF">LCGC14_0939620</name>
</gene>
<dbReference type="CDD" id="cd03801">
    <property type="entry name" value="GT4_PimA-like"/>
    <property type="match status" value="1"/>
</dbReference>
<proteinExistence type="predicted"/>
<dbReference type="Gene3D" id="3.40.50.2000">
    <property type="entry name" value="Glycogen Phosphorylase B"/>
    <property type="match status" value="2"/>
</dbReference>
<dbReference type="EMBL" id="LAZR01003277">
    <property type="protein sequence ID" value="KKN20045.1"/>
    <property type="molecule type" value="Genomic_DNA"/>
</dbReference>
<dbReference type="InterPro" id="IPR001296">
    <property type="entry name" value="Glyco_trans_1"/>
</dbReference>
<protein>
    <recommendedName>
        <fullName evidence="4">Glycosyl transferase family 1 domain-containing protein</fullName>
    </recommendedName>
</protein>